<evidence type="ECO:0000313" key="2">
    <source>
        <dbReference type="Proteomes" id="UP001164305"/>
    </source>
</evidence>
<keyword evidence="2" id="KW-1185">Reference proteome</keyword>
<dbReference type="InterPro" id="IPR019639">
    <property type="entry name" value="DUF2505"/>
</dbReference>
<accession>A0ABY6FXS2</accession>
<dbReference type="RefSeq" id="WP_263592940.1">
    <property type="nucleotide sequence ID" value="NZ_CP107020.1"/>
</dbReference>
<organism evidence="1 2">
    <name type="scientific">Brachybacterium huguangmaarense</name>
    <dbReference type="NCBI Taxonomy" id="1652028"/>
    <lineage>
        <taxon>Bacteria</taxon>
        <taxon>Bacillati</taxon>
        <taxon>Actinomycetota</taxon>
        <taxon>Actinomycetes</taxon>
        <taxon>Micrococcales</taxon>
        <taxon>Dermabacteraceae</taxon>
        <taxon>Brachybacterium</taxon>
    </lineage>
</organism>
<dbReference type="Pfam" id="PF10698">
    <property type="entry name" value="DUF2505"/>
    <property type="match status" value="1"/>
</dbReference>
<reference evidence="1" key="1">
    <citation type="submission" date="2022-10" db="EMBL/GenBank/DDBJ databases">
        <title>Whole-Genome Sequencing of Brachybacterium huguangmaarense BRM-3, Isolated from Betula schmidtii.</title>
        <authorList>
            <person name="Haam D."/>
        </authorList>
    </citation>
    <scope>NUCLEOTIDE SEQUENCE</scope>
    <source>
        <strain evidence="1">BRM-3</strain>
    </source>
</reference>
<gene>
    <name evidence="1" type="ORF">BRM3_08720</name>
</gene>
<proteinExistence type="predicted"/>
<sequence>MHLSETLHLPLGVADVASMYADPAYADVRARVLHAHEATATVQGDPADAFTVTTSIEMPTDGIPDLMRRFVGTTVTIRETQTWQAPAADGSRRGSIAFEVAGAPASMTGDVALTPEGEAGAEMRIDGELVAKVPLLGRKIEQAALPYVSRVLALEERSAADYAAGSAR</sequence>
<protein>
    <submittedName>
        <fullName evidence="1">DUF2505 domain-containing protein</fullName>
    </submittedName>
</protein>
<name>A0ABY6FXS2_9MICO</name>
<evidence type="ECO:0000313" key="1">
    <source>
        <dbReference type="EMBL" id="UYG15726.1"/>
    </source>
</evidence>
<dbReference type="EMBL" id="CP107020">
    <property type="protein sequence ID" value="UYG15726.1"/>
    <property type="molecule type" value="Genomic_DNA"/>
</dbReference>
<dbReference type="Proteomes" id="UP001164305">
    <property type="component" value="Chromosome"/>
</dbReference>